<reference evidence="2" key="1">
    <citation type="submission" date="2020-11" db="EMBL/GenBank/DDBJ databases">
        <title>Nocardioides sp. nov., isolated from Soil of Cynanchum wilfordii Hemsley rhizosphere.</title>
        <authorList>
            <person name="Lee J.-S."/>
            <person name="Suh M.K."/>
            <person name="Kim J.-S."/>
        </authorList>
    </citation>
    <scope>NUCLEOTIDE SEQUENCE</scope>
    <source>
        <strain evidence="2">KCTC 19275</strain>
    </source>
</reference>
<name>A0A930YIR1_9ACTN</name>
<evidence type="ECO:0000259" key="1">
    <source>
        <dbReference type="Pfam" id="PF01869"/>
    </source>
</evidence>
<keyword evidence="2" id="KW-0418">Kinase</keyword>
<accession>A0A930YIR1</accession>
<feature type="domain" description="ATPase BadF/BadG/BcrA/BcrD type" evidence="1">
    <location>
        <begin position="5"/>
        <end position="299"/>
    </location>
</feature>
<dbReference type="InterPro" id="IPR043129">
    <property type="entry name" value="ATPase_NBD"/>
</dbReference>
<organism evidence="2 3">
    <name type="scientific">Nocardioides islandensis</name>
    <dbReference type="NCBI Taxonomy" id="433663"/>
    <lineage>
        <taxon>Bacteria</taxon>
        <taxon>Bacillati</taxon>
        <taxon>Actinomycetota</taxon>
        <taxon>Actinomycetes</taxon>
        <taxon>Propionibacteriales</taxon>
        <taxon>Nocardioidaceae</taxon>
        <taxon>Nocardioides</taxon>
    </lineage>
</organism>
<comment type="caution">
    <text evidence="2">The sequence shown here is derived from an EMBL/GenBank/DDBJ whole genome shotgun (WGS) entry which is preliminary data.</text>
</comment>
<dbReference type="Gene3D" id="3.30.420.40">
    <property type="match status" value="2"/>
</dbReference>
<evidence type="ECO:0000313" key="2">
    <source>
        <dbReference type="EMBL" id="MBF4764264.1"/>
    </source>
</evidence>
<dbReference type="RefSeq" id="WP_194707441.1">
    <property type="nucleotide sequence ID" value="NZ_JADKPN010000008.1"/>
</dbReference>
<dbReference type="Pfam" id="PF01869">
    <property type="entry name" value="BcrAD_BadFG"/>
    <property type="match status" value="1"/>
</dbReference>
<dbReference type="GO" id="GO:0016301">
    <property type="term" value="F:kinase activity"/>
    <property type="evidence" value="ECO:0007669"/>
    <property type="project" value="UniProtKB-KW"/>
</dbReference>
<sequence length="328" mass="32467">MLVAVDAGGSSTRAVVVDDTGACLGLGTAGSGNPISGGPESVVLALGAAVRQAIVSAEVEPGEIRGAAIAMAGSKSVRSDDGPEHAPITAGLAAAGVHAPFLVESDILAMYCAGTSDPDGYGLVAGTGAAAIRVRGGEVEATSDGTGWLLGDEGSGFWIGHRVAQAVVADLDGRGPSTTLTPLVLAQLGIDSDERPLARLVEAVYADLPVRLARLAPLAFTAGDDPTAAAIVAAASEALAHTLDSVRGADVEGPLVMGGSVLLHQQAVASAVETAFRRRGGAGPVVRVADGVAGAATLALRRRGVTVDRAVFDRIAGSLAALRHPGSG</sequence>
<dbReference type="PANTHER" id="PTHR43190">
    <property type="entry name" value="N-ACETYL-D-GLUCOSAMINE KINASE"/>
    <property type="match status" value="1"/>
</dbReference>
<proteinExistence type="predicted"/>
<dbReference type="InterPro" id="IPR052519">
    <property type="entry name" value="Euk-type_GlcNAc_Kinase"/>
</dbReference>
<dbReference type="AlphaFoldDB" id="A0A930YIR1"/>
<keyword evidence="3" id="KW-1185">Reference proteome</keyword>
<dbReference type="SUPFAM" id="SSF53067">
    <property type="entry name" value="Actin-like ATPase domain"/>
    <property type="match status" value="2"/>
</dbReference>
<keyword evidence="2" id="KW-0808">Transferase</keyword>
<dbReference type="EMBL" id="JADKPN010000008">
    <property type="protein sequence ID" value="MBF4764264.1"/>
    <property type="molecule type" value="Genomic_DNA"/>
</dbReference>
<evidence type="ECO:0000313" key="3">
    <source>
        <dbReference type="Proteomes" id="UP000640489"/>
    </source>
</evidence>
<dbReference type="Proteomes" id="UP000640489">
    <property type="component" value="Unassembled WGS sequence"/>
</dbReference>
<gene>
    <name evidence="2" type="ORF">ISU07_14110</name>
</gene>
<dbReference type="PANTHER" id="PTHR43190:SF3">
    <property type="entry name" value="N-ACETYL-D-GLUCOSAMINE KINASE"/>
    <property type="match status" value="1"/>
</dbReference>
<dbReference type="InterPro" id="IPR002731">
    <property type="entry name" value="ATPase_BadF"/>
</dbReference>
<protein>
    <submittedName>
        <fullName evidence="2">N-acetylglucosamine kinase</fullName>
    </submittedName>
</protein>